<dbReference type="InterPro" id="IPR036412">
    <property type="entry name" value="HAD-like_sf"/>
</dbReference>
<dbReference type="NCBIfam" id="TIGR01488">
    <property type="entry name" value="HAD-SF-IB"/>
    <property type="match status" value="1"/>
</dbReference>
<evidence type="ECO:0000256" key="2">
    <source>
        <dbReference type="ARBA" id="ARBA00022801"/>
    </source>
</evidence>
<dbReference type="GO" id="GO:0016787">
    <property type="term" value="F:hydrolase activity"/>
    <property type="evidence" value="ECO:0007669"/>
    <property type="project" value="UniProtKB-KW"/>
</dbReference>
<keyword evidence="2 4" id="KW-0378">Hydrolase</keyword>
<dbReference type="EMBL" id="FSRO01000001">
    <property type="protein sequence ID" value="SIO44293.1"/>
    <property type="molecule type" value="Genomic_DNA"/>
</dbReference>
<organism evidence="4 5">
    <name type="scientific">Nitrosomonas cryotolerans ATCC 49181</name>
    <dbReference type="NCBI Taxonomy" id="1131553"/>
    <lineage>
        <taxon>Bacteria</taxon>
        <taxon>Pseudomonadati</taxon>
        <taxon>Pseudomonadota</taxon>
        <taxon>Betaproteobacteria</taxon>
        <taxon>Nitrosomonadales</taxon>
        <taxon>Nitrosomonadaceae</taxon>
        <taxon>Nitrosomonas</taxon>
    </lineage>
</organism>
<dbReference type="PANTHER" id="PTHR43344:SF13">
    <property type="entry name" value="PHOSPHATASE RV3661-RELATED"/>
    <property type="match status" value="1"/>
</dbReference>
<dbReference type="InterPro" id="IPR023214">
    <property type="entry name" value="HAD_sf"/>
</dbReference>
<keyword evidence="5" id="KW-1185">Reference proteome</keyword>
<dbReference type="PANTHER" id="PTHR43344">
    <property type="entry name" value="PHOSPHOSERINE PHOSPHATASE"/>
    <property type="match status" value="1"/>
</dbReference>
<evidence type="ECO:0000313" key="5">
    <source>
        <dbReference type="Proteomes" id="UP000185062"/>
    </source>
</evidence>
<dbReference type="Gene3D" id="3.40.50.1000">
    <property type="entry name" value="HAD superfamily/HAD-like"/>
    <property type="match status" value="1"/>
</dbReference>
<sequence length="200" mass="22792">MKLALFDFDETLIRENSLSYLFKETSNLRFLFPAALSLALDFDTYRHGIKRAIKRRLYKRCLAGVTESDIYQAGKNVAHKLHPLTEVADKLHQLAAQNHTVWVVTATPTLFVQGVVEQWGWPVAKVIGTELHLRDQVYTGEFSEECLAQEKVRRIQAMLSRDNLKSTIEVAYGNLPVDQPMMSLANKSYAVVGRKIITFH</sequence>
<dbReference type="GO" id="GO:0046872">
    <property type="term" value="F:metal ion binding"/>
    <property type="evidence" value="ECO:0007669"/>
    <property type="project" value="UniProtKB-KW"/>
</dbReference>
<dbReference type="STRING" id="44575.SAMN05216419_102929"/>
<dbReference type="AlphaFoldDB" id="A0A1N6JJ73"/>
<gene>
    <name evidence="4" type="ORF">SAMN02743940_2657</name>
</gene>
<keyword evidence="1" id="KW-0479">Metal-binding</keyword>
<accession>A0A1N6JJ73</accession>
<name>A0A1N6JJ73_9PROT</name>
<evidence type="ECO:0000256" key="1">
    <source>
        <dbReference type="ARBA" id="ARBA00022723"/>
    </source>
</evidence>
<dbReference type="Gene3D" id="1.20.1440.100">
    <property type="entry name" value="SG protein - dephosphorylation function"/>
    <property type="match status" value="1"/>
</dbReference>
<proteinExistence type="predicted"/>
<dbReference type="Proteomes" id="UP000185062">
    <property type="component" value="Unassembled WGS sequence"/>
</dbReference>
<dbReference type="SUPFAM" id="SSF56784">
    <property type="entry name" value="HAD-like"/>
    <property type="match status" value="1"/>
</dbReference>
<reference evidence="4 5" key="1">
    <citation type="submission" date="2016-12" db="EMBL/GenBank/DDBJ databases">
        <authorList>
            <person name="Song W.-J."/>
            <person name="Kurnit D.M."/>
        </authorList>
    </citation>
    <scope>NUCLEOTIDE SEQUENCE [LARGE SCALE GENOMIC DNA]</scope>
    <source>
        <strain evidence="4 5">ATCC 49181</strain>
    </source>
</reference>
<dbReference type="RefSeq" id="WP_028461933.1">
    <property type="nucleotide sequence ID" value="NZ_FSRO01000001.1"/>
</dbReference>
<protein>
    <submittedName>
        <fullName evidence="4">HAD-superfamily subfamily IB hydrolase, TIGR01490</fullName>
    </submittedName>
</protein>
<evidence type="ECO:0000256" key="3">
    <source>
        <dbReference type="ARBA" id="ARBA00022842"/>
    </source>
</evidence>
<keyword evidence="3" id="KW-0460">Magnesium</keyword>
<dbReference type="InterPro" id="IPR050582">
    <property type="entry name" value="HAD-like_SerB"/>
</dbReference>
<dbReference type="Pfam" id="PF12710">
    <property type="entry name" value="HAD"/>
    <property type="match status" value="1"/>
</dbReference>
<evidence type="ECO:0000313" key="4">
    <source>
        <dbReference type="EMBL" id="SIO44293.1"/>
    </source>
</evidence>
<dbReference type="eggNOG" id="COG0560">
    <property type="taxonomic scope" value="Bacteria"/>
</dbReference>